<proteinExistence type="predicted"/>
<protein>
    <submittedName>
        <fullName evidence="1">Uncharacterized protein</fullName>
    </submittedName>
</protein>
<reference evidence="1 2" key="1">
    <citation type="submission" date="2017-03" db="EMBL/GenBank/DDBJ databases">
        <title>Complete Genome Sequence of Salmonella Typhimurium baceriophage BSP22A.</title>
        <authorList>
            <person name="Bai J."/>
            <person name="Ryu S."/>
        </authorList>
    </citation>
    <scope>NUCLEOTIDE SEQUENCE [LARGE SCALE GENOMIC DNA]</scope>
</reference>
<accession>A0A2P0QDH5</accession>
<gene>
    <name evidence="1" type="ORF">BSP22A_0023</name>
</gene>
<evidence type="ECO:0000313" key="1">
    <source>
        <dbReference type="EMBL" id="ARM69686.1"/>
    </source>
</evidence>
<organism evidence="1 2">
    <name type="scientific">Salmonella phage BSP22A</name>
    <dbReference type="NCBI Taxonomy" id="1960312"/>
    <lineage>
        <taxon>Viruses</taxon>
        <taxon>Duplodnaviria</taxon>
        <taxon>Heunggongvirae</taxon>
        <taxon>Uroviricota</taxon>
        <taxon>Caudoviricetes</taxon>
        <taxon>Demerecviridae</taxon>
        <taxon>Markadamsvirinae</taxon>
        <taxon>Epseptimavirus</taxon>
        <taxon>Epseptimavirus ev129</taxon>
    </lineage>
</organism>
<evidence type="ECO:0000313" key="2">
    <source>
        <dbReference type="Proteomes" id="UP000240299"/>
    </source>
</evidence>
<dbReference type="EMBL" id="KY787212">
    <property type="protein sequence ID" value="ARM69686.1"/>
    <property type="molecule type" value="Genomic_DNA"/>
</dbReference>
<sequence>MFTQQTIKVVADHELDTWDYSFKDLTATVQFKSMQLSFLHIDLQACKEFQAKLMNARKIFGTARIPADNLINSLIDAGYKLVKTEVNRPSTPVTIRDPWQSGPIAMLNNSDKRLMSDMHNVPCGGVVSNTQSYKFGEASGEPLLANGMVIGTKIDAIKIADGGTGSTEKFQEIAQKQFEDSGVSRNSYTIHLSTPSSRNESLADAVMEALADLTNSKGFN</sequence>
<dbReference type="Proteomes" id="UP000240299">
    <property type="component" value="Segment"/>
</dbReference>
<name>A0A2P0QDH5_9CAUD</name>